<keyword evidence="6 13" id="KW-1133">Transmembrane helix</keyword>
<dbReference type="InterPro" id="IPR017452">
    <property type="entry name" value="GPCR_Rhodpsn_7TM"/>
</dbReference>
<keyword evidence="7" id="KW-0297">G-protein coupled receptor</keyword>
<dbReference type="PRINTS" id="PR00237">
    <property type="entry name" value="GPCRRHODOPSN"/>
</dbReference>
<evidence type="ECO:0000256" key="11">
    <source>
        <dbReference type="ARBA" id="ARBA00023180"/>
    </source>
</evidence>
<keyword evidence="16" id="KW-1185">Reference proteome</keyword>
<keyword evidence="2" id="KW-1003">Cell membrane</keyword>
<evidence type="ECO:0000313" key="15">
    <source>
        <dbReference type="EMBL" id="KAK7882205.1"/>
    </source>
</evidence>
<proteinExistence type="predicted"/>
<dbReference type="PRINTS" id="PR00245">
    <property type="entry name" value="OLFACTORYR"/>
</dbReference>
<accession>A0AAW0MRQ7</accession>
<evidence type="ECO:0000256" key="2">
    <source>
        <dbReference type="ARBA" id="ARBA00022475"/>
    </source>
</evidence>
<evidence type="ECO:0000256" key="13">
    <source>
        <dbReference type="SAM" id="Phobius"/>
    </source>
</evidence>
<dbReference type="InterPro" id="IPR000276">
    <property type="entry name" value="GPCR_Rhodpsn"/>
</dbReference>
<dbReference type="GO" id="GO:0005549">
    <property type="term" value="F:odorant binding"/>
    <property type="evidence" value="ECO:0007669"/>
    <property type="project" value="TreeGrafter"/>
</dbReference>
<keyword evidence="4 13" id="KW-0812">Transmembrane</keyword>
<keyword evidence="10" id="KW-0675">Receptor</keyword>
<evidence type="ECO:0000256" key="6">
    <source>
        <dbReference type="ARBA" id="ARBA00022989"/>
    </source>
</evidence>
<dbReference type="PROSITE" id="PS50262">
    <property type="entry name" value="G_PROTEIN_RECEP_F1_2"/>
    <property type="match status" value="1"/>
</dbReference>
<dbReference type="GO" id="GO:0004930">
    <property type="term" value="F:G protein-coupled receptor activity"/>
    <property type="evidence" value="ECO:0007669"/>
    <property type="project" value="UniProtKB-KW"/>
</dbReference>
<dbReference type="PANTHER" id="PTHR26451">
    <property type="entry name" value="G_PROTEIN_RECEP_F1_2 DOMAIN-CONTAINING PROTEIN"/>
    <property type="match status" value="1"/>
</dbReference>
<dbReference type="PANTHER" id="PTHR26451:SF848">
    <property type="entry name" value="ODORANT RECEPTOR-RELATED"/>
    <property type="match status" value="1"/>
</dbReference>
<feature type="transmembrane region" description="Helical" evidence="13">
    <location>
        <begin position="128"/>
        <end position="156"/>
    </location>
</feature>
<protein>
    <recommendedName>
        <fullName evidence="14">G-protein coupled receptors family 1 profile domain-containing protein</fullName>
    </recommendedName>
</protein>
<evidence type="ECO:0000256" key="1">
    <source>
        <dbReference type="ARBA" id="ARBA00004651"/>
    </source>
</evidence>
<dbReference type="AlphaFoldDB" id="A0AAW0MRQ7"/>
<organism evidence="15 16">
    <name type="scientific">Mugilogobius chulae</name>
    <name type="common">yellowstripe goby</name>
    <dbReference type="NCBI Taxonomy" id="88201"/>
    <lineage>
        <taxon>Eukaryota</taxon>
        <taxon>Metazoa</taxon>
        <taxon>Chordata</taxon>
        <taxon>Craniata</taxon>
        <taxon>Vertebrata</taxon>
        <taxon>Euteleostomi</taxon>
        <taxon>Actinopterygii</taxon>
        <taxon>Neopterygii</taxon>
        <taxon>Teleostei</taxon>
        <taxon>Neoteleostei</taxon>
        <taxon>Acanthomorphata</taxon>
        <taxon>Gobiaria</taxon>
        <taxon>Gobiiformes</taxon>
        <taxon>Gobioidei</taxon>
        <taxon>Gobiidae</taxon>
        <taxon>Gobionellinae</taxon>
        <taxon>Mugilogobius</taxon>
    </lineage>
</organism>
<evidence type="ECO:0000256" key="10">
    <source>
        <dbReference type="ARBA" id="ARBA00023170"/>
    </source>
</evidence>
<sequence>MTTSTLSVVLFRHESCAGVIINVSDSEQKLVCDGKSSAMPNSSDSVVLLLEGLVEGTSLPIFLFLLLVYLFVVFSNVSIFGLIFFKRSLHQPMYLLYLNLSANDLLGNTNVIPRLLVDLLRPASLRHIHLYSCVVQAFLSHLFGTTGHTILMIMAFDRYMAICSPLHYSAIMSGRTVVKLTVWAWTVAFFLVSILIGLSLRLTRCRSFIFGLYCSNASLFKLSCENTYINNIYGLFFTAILLSSSIGSIVVTYTKITVVCWTSKSASLNRKALQTCSTHLFSYLLFLCSGMLIIIFHRFPHLVQERKFITIMYHLLPSSLNPLIYGVQSKEIRRSFSALNMIHCKVQLRESLLTVACLLRSTSNRRATNHTDSVGDSSEVTNTLHKHIVYINDAPA</sequence>
<comment type="caution">
    <text evidence="15">The sequence shown here is derived from an EMBL/GenBank/DDBJ whole genome shotgun (WGS) entry which is preliminary data.</text>
</comment>
<evidence type="ECO:0000256" key="5">
    <source>
        <dbReference type="ARBA" id="ARBA00022725"/>
    </source>
</evidence>
<feature type="transmembrane region" description="Helical" evidence="13">
    <location>
        <begin position="61"/>
        <end position="85"/>
    </location>
</feature>
<name>A0AAW0MRQ7_9GOBI</name>
<evidence type="ECO:0000313" key="16">
    <source>
        <dbReference type="Proteomes" id="UP001460270"/>
    </source>
</evidence>
<dbReference type="Gene3D" id="1.20.1070.10">
    <property type="entry name" value="Rhodopsin 7-helix transmembrane proteins"/>
    <property type="match status" value="1"/>
</dbReference>
<evidence type="ECO:0000259" key="14">
    <source>
        <dbReference type="PROSITE" id="PS50262"/>
    </source>
</evidence>
<evidence type="ECO:0000256" key="7">
    <source>
        <dbReference type="ARBA" id="ARBA00023040"/>
    </source>
</evidence>
<feature type="transmembrane region" description="Helical" evidence="13">
    <location>
        <begin position="275"/>
        <end position="296"/>
    </location>
</feature>
<feature type="transmembrane region" description="Helical" evidence="13">
    <location>
        <begin position="177"/>
        <end position="200"/>
    </location>
</feature>
<dbReference type="GO" id="GO:0005886">
    <property type="term" value="C:plasma membrane"/>
    <property type="evidence" value="ECO:0007669"/>
    <property type="project" value="UniProtKB-SubCell"/>
</dbReference>
<dbReference type="GO" id="GO:0004984">
    <property type="term" value="F:olfactory receptor activity"/>
    <property type="evidence" value="ECO:0007669"/>
    <property type="project" value="InterPro"/>
</dbReference>
<dbReference type="EMBL" id="JBBPFD010000021">
    <property type="protein sequence ID" value="KAK7882205.1"/>
    <property type="molecule type" value="Genomic_DNA"/>
</dbReference>
<dbReference type="Proteomes" id="UP001460270">
    <property type="component" value="Unassembled WGS sequence"/>
</dbReference>
<dbReference type="SUPFAM" id="SSF81321">
    <property type="entry name" value="Family A G protein-coupled receptor-like"/>
    <property type="match status" value="1"/>
</dbReference>
<evidence type="ECO:0000256" key="8">
    <source>
        <dbReference type="ARBA" id="ARBA00023136"/>
    </source>
</evidence>
<keyword evidence="8 13" id="KW-0472">Membrane</keyword>
<evidence type="ECO:0000256" key="3">
    <source>
        <dbReference type="ARBA" id="ARBA00022606"/>
    </source>
</evidence>
<keyword evidence="11" id="KW-0325">Glycoprotein</keyword>
<keyword evidence="5" id="KW-0552">Olfaction</keyword>
<reference evidence="16" key="1">
    <citation type="submission" date="2024-04" db="EMBL/GenBank/DDBJ databases">
        <title>Salinicola lusitanus LLJ914,a marine bacterium isolated from the Okinawa Trough.</title>
        <authorList>
            <person name="Li J."/>
        </authorList>
    </citation>
    <scope>NUCLEOTIDE SEQUENCE [LARGE SCALE GENOMIC DNA]</scope>
</reference>
<dbReference type="InterPro" id="IPR000725">
    <property type="entry name" value="Olfact_rcpt"/>
</dbReference>
<feature type="domain" description="G-protein coupled receptors family 1 profile" evidence="14">
    <location>
        <begin position="75"/>
        <end position="325"/>
    </location>
</feature>
<keyword evidence="12" id="KW-0807">Transducer</keyword>
<gene>
    <name evidence="15" type="ORF">WMY93_028379</name>
</gene>
<comment type="subcellular location">
    <subcellularLocation>
        <location evidence="1">Cell membrane</location>
        <topology evidence="1">Multi-pass membrane protein</topology>
    </subcellularLocation>
</comment>
<dbReference type="Pfam" id="PF13853">
    <property type="entry name" value="7tm_4"/>
    <property type="match status" value="1"/>
</dbReference>
<evidence type="ECO:0000256" key="12">
    <source>
        <dbReference type="ARBA" id="ARBA00023224"/>
    </source>
</evidence>
<feature type="transmembrane region" description="Helical" evidence="13">
    <location>
        <begin position="232"/>
        <end position="254"/>
    </location>
</feature>
<evidence type="ECO:0000256" key="9">
    <source>
        <dbReference type="ARBA" id="ARBA00023157"/>
    </source>
</evidence>
<dbReference type="FunFam" id="1.20.1070.10:FF:000024">
    <property type="entry name" value="Olfactory receptor"/>
    <property type="match status" value="1"/>
</dbReference>
<keyword evidence="3" id="KW-0716">Sensory transduction</keyword>
<evidence type="ECO:0000256" key="4">
    <source>
        <dbReference type="ARBA" id="ARBA00022692"/>
    </source>
</evidence>
<keyword evidence="9" id="KW-1015">Disulfide bond</keyword>
<dbReference type="InterPro" id="IPR052921">
    <property type="entry name" value="GPCR1_Superfamily_Member"/>
</dbReference>